<comment type="subcellular location">
    <subcellularLocation>
        <location evidence="3">Secreted</location>
    </subcellularLocation>
</comment>
<evidence type="ECO:0000256" key="5">
    <source>
        <dbReference type="ARBA" id="ARBA00022525"/>
    </source>
</evidence>
<sequence>MVSVRNDFEVTEHKSFWRTEIANRARIIIDGADYFEILRKAMLRAKKRIILIGWDFDTRISLSKDEHEKGEPPVRLGEFIEWLANNRPDLEIKILKWQTSAIKLLGRGSTIITVAKWAIHDQIEFKLDNAHPAGCSHHQKIVVIDDNFAVCGGIDMTTDRWDTREHVGQDERRKRPNGSQYHPWHDVTMIVDGEAASALGDLARSRWSTAGGETLKPLNTDNDPWPEDIEPQFENVNIKIARTRAKYGEVDQIQEIEALFLEQIRGAQKFIYIENQYFTSRKIADAIALRLEEDDPPEIVLVMPATADGWLEHITMDSARAKMISAIRQKQNAHRFAVFTPVNEVGEDIYVHAKIMIIDDQIVRVGSANMNNRSLGLDSECDLVIDSREDGNQMAGSEIFKLRVSLIAEHCGTTERMTEKAMAAGQPMIDFIESRSASKRKLVRFEIPDLDMTEELLADNKLLDPERPEEFFEPFADRELVGKVARRSKPSD</sequence>
<evidence type="ECO:0000256" key="4">
    <source>
        <dbReference type="ARBA" id="ARBA00018392"/>
    </source>
</evidence>
<keyword evidence="5" id="KW-0964">Secreted</keyword>
<evidence type="ECO:0000313" key="13">
    <source>
        <dbReference type="Proteomes" id="UP000663923"/>
    </source>
</evidence>
<reference evidence="12 13" key="1">
    <citation type="submission" date="2021-03" db="EMBL/GenBank/DDBJ databases">
        <title>Complete genome of Parasphingorhabdus_sp.JHSY0214.</title>
        <authorList>
            <person name="Yoo J.H."/>
            <person name="Bae J.W."/>
        </authorList>
    </citation>
    <scope>NUCLEOTIDE SEQUENCE [LARGE SCALE GENOMIC DNA]</scope>
    <source>
        <strain evidence="12 13">JHSY0214</strain>
    </source>
</reference>
<dbReference type="SUPFAM" id="SSF56024">
    <property type="entry name" value="Phospholipase D/nuclease"/>
    <property type="match status" value="2"/>
</dbReference>
<dbReference type="PANTHER" id="PTHR18896">
    <property type="entry name" value="PHOSPHOLIPASE D"/>
    <property type="match status" value="1"/>
</dbReference>
<dbReference type="Pfam" id="PF13091">
    <property type="entry name" value="PLDc_2"/>
    <property type="match status" value="1"/>
</dbReference>
<gene>
    <name evidence="12" type="ORF">J4G78_07585</name>
</gene>
<evidence type="ECO:0000256" key="8">
    <source>
        <dbReference type="ARBA" id="ARBA00023098"/>
    </source>
</evidence>
<evidence type="ECO:0000256" key="1">
    <source>
        <dbReference type="ARBA" id="ARBA00000798"/>
    </source>
</evidence>
<dbReference type="SMART" id="SM00155">
    <property type="entry name" value="PLDc"/>
    <property type="match status" value="2"/>
</dbReference>
<proteinExistence type="predicted"/>
<organism evidence="12 13">
    <name type="scientific">Parasphingorhabdus cellanae</name>
    <dbReference type="NCBI Taxonomy" id="2806553"/>
    <lineage>
        <taxon>Bacteria</taxon>
        <taxon>Pseudomonadati</taxon>
        <taxon>Pseudomonadota</taxon>
        <taxon>Alphaproteobacteria</taxon>
        <taxon>Sphingomonadales</taxon>
        <taxon>Sphingomonadaceae</taxon>
        <taxon>Parasphingorhabdus</taxon>
    </lineage>
</organism>
<evidence type="ECO:0000256" key="2">
    <source>
        <dbReference type="ARBA" id="ARBA00003145"/>
    </source>
</evidence>
<dbReference type="PANTHER" id="PTHR18896:SF76">
    <property type="entry name" value="PHOSPHOLIPASE"/>
    <property type="match status" value="1"/>
</dbReference>
<dbReference type="EMBL" id="CP071794">
    <property type="protein sequence ID" value="QTD57377.1"/>
    <property type="molecule type" value="Genomic_DNA"/>
</dbReference>
<keyword evidence="6" id="KW-0677">Repeat</keyword>
<dbReference type="InterPro" id="IPR001736">
    <property type="entry name" value="PLipase_D/transphosphatidylase"/>
</dbReference>
<evidence type="ECO:0000256" key="9">
    <source>
        <dbReference type="ARBA" id="ARBA00029594"/>
    </source>
</evidence>
<evidence type="ECO:0000256" key="3">
    <source>
        <dbReference type="ARBA" id="ARBA00004613"/>
    </source>
</evidence>
<keyword evidence="7" id="KW-0378">Hydrolase</keyword>
<keyword evidence="13" id="KW-1185">Reference proteome</keyword>
<comment type="catalytic activity">
    <reaction evidence="1">
        <text>a 1,2-diacyl-sn-glycero-3-phosphocholine + H2O = a 1,2-diacyl-sn-glycero-3-phosphate + choline + H(+)</text>
        <dbReference type="Rhea" id="RHEA:14445"/>
        <dbReference type="ChEBI" id="CHEBI:15354"/>
        <dbReference type="ChEBI" id="CHEBI:15377"/>
        <dbReference type="ChEBI" id="CHEBI:15378"/>
        <dbReference type="ChEBI" id="CHEBI:57643"/>
        <dbReference type="ChEBI" id="CHEBI:58608"/>
        <dbReference type="EC" id="3.1.4.4"/>
    </reaction>
</comment>
<feature type="compositionally biased region" description="Basic and acidic residues" evidence="10">
    <location>
        <begin position="162"/>
        <end position="173"/>
    </location>
</feature>
<evidence type="ECO:0000313" key="12">
    <source>
        <dbReference type="EMBL" id="QTD57377.1"/>
    </source>
</evidence>
<dbReference type="InterPro" id="IPR015679">
    <property type="entry name" value="PLipase_D_fam"/>
</dbReference>
<dbReference type="Gene3D" id="3.30.870.10">
    <property type="entry name" value="Endonuclease Chain A"/>
    <property type="match status" value="2"/>
</dbReference>
<dbReference type="InterPro" id="IPR025202">
    <property type="entry name" value="PLD-like_dom"/>
</dbReference>
<dbReference type="CDD" id="cd09140">
    <property type="entry name" value="PLDc_vPLD1_2_like_bac_1"/>
    <property type="match status" value="1"/>
</dbReference>
<feature type="region of interest" description="Disordered" evidence="10">
    <location>
        <begin position="162"/>
        <end position="181"/>
    </location>
</feature>
<protein>
    <recommendedName>
        <fullName evidence="4">Phospholipase D</fullName>
    </recommendedName>
    <alternativeName>
        <fullName evidence="9">Choline phosphatase</fullName>
    </alternativeName>
</protein>
<dbReference type="PROSITE" id="PS50035">
    <property type="entry name" value="PLD"/>
    <property type="match status" value="2"/>
</dbReference>
<name>A0ABX7T9U3_9SPHN</name>
<accession>A0ABX7T9U3</accession>
<evidence type="ECO:0000259" key="11">
    <source>
        <dbReference type="PROSITE" id="PS50035"/>
    </source>
</evidence>
<dbReference type="CDD" id="cd09143">
    <property type="entry name" value="PLDc_vPLD1_2_like_bac_2"/>
    <property type="match status" value="1"/>
</dbReference>
<keyword evidence="8" id="KW-0443">Lipid metabolism</keyword>
<dbReference type="Proteomes" id="UP000663923">
    <property type="component" value="Chromosome"/>
</dbReference>
<evidence type="ECO:0000256" key="6">
    <source>
        <dbReference type="ARBA" id="ARBA00022737"/>
    </source>
</evidence>
<feature type="domain" description="PLD phosphodiesterase" evidence="11">
    <location>
        <begin position="347"/>
        <end position="374"/>
    </location>
</feature>
<feature type="domain" description="PLD phosphodiesterase" evidence="11">
    <location>
        <begin position="137"/>
        <end position="160"/>
    </location>
</feature>
<comment type="function">
    <text evidence="2">Could be a virulence factor.</text>
</comment>
<evidence type="ECO:0000256" key="10">
    <source>
        <dbReference type="SAM" id="MobiDB-lite"/>
    </source>
</evidence>
<evidence type="ECO:0000256" key="7">
    <source>
        <dbReference type="ARBA" id="ARBA00022801"/>
    </source>
</evidence>